<evidence type="ECO:0000313" key="3">
    <source>
        <dbReference type="Proteomes" id="UP000824247"/>
    </source>
</evidence>
<feature type="domain" description="Smf/DprA SLOG" evidence="1">
    <location>
        <begin position="47"/>
        <end position="87"/>
    </location>
</feature>
<dbReference type="InterPro" id="IPR057666">
    <property type="entry name" value="DrpA_SLOG"/>
</dbReference>
<sequence length="238" mass="28386">MKKLILYLLEKYHGNWDMIYDSISNKEPIDWNIVNKVNDKFDFEYMPIVSDNYPNKLKTIYMPPFSLFYKGNLNFINKNVLSIIGNLNHNEVDQLLRLAKNNVVICITNNDLNEYLFNKIISLKIRAIILCEKSINNFKFKKTNYNNIILLSEYNNSNFDKSIDQTIERLLYAFSDKIFIKNVSKERLMYLISNYENEPKNFYSLEKYKDNIELNNIFNKNQLSFVKQIDDINFLVKS</sequence>
<dbReference type="Proteomes" id="UP000824247">
    <property type="component" value="Unassembled WGS sequence"/>
</dbReference>
<accession>A0A9E2NVZ0</accession>
<dbReference type="Gene3D" id="3.40.50.450">
    <property type="match status" value="1"/>
</dbReference>
<name>A0A9E2NVZ0_9BACT</name>
<reference evidence="2" key="2">
    <citation type="submission" date="2021-04" db="EMBL/GenBank/DDBJ databases">
        <authorList>
            <person name="Gilroy R."/>
        </authorList>
    </citation>
    <scope>NUCLEOTIDE SEQUENCE</scope>
    <source>
        <strain evidence="2">A5-1222</strain>
    </source>
</reference>
<dbReference type="Pfam" id="PF02481">
    <property type="entry name" value="DNA_processg_A"/>
    <property type="match status" value="1"/>
</dbReference>
<proteinExistence type="predicted"/>
<evidence type="ECO:0000313" key="2">
    <source>
        <dbReference type="EMBL" id="MBU3830765.1"/>
    </source>
</evidence>
<reference evidence="2" key="1">
    <citation type="journal article" date="2021" name="PeerJ">
        <title>Extensive microbial diversity within the chicken gut microbiome revealed by metagenomics and culture.</title>
        <authorList>
            <person name="Gilroy R."/>
            <person name="Ravi A."/>
            <person name="Getino M."/>
            <person name="Pursley I."/>
            <person name="Horton D.L."/>
            <person name="Alikhan N.F."/>
            <person name="Baker D."/>
            <person name="Gharbi K."/>
            <person name="Hall N."/>
            <person name="Watson M."/>
            <person name="Adriaenssens E.M."/>
            <person name="Foster-Nyarko E."/>
            <person name="Jarju S."/>
            <person name="Secka A."/>
            <person name="Antonio M."/>
            <person name="Oren A."/>
            <person name="Chaudhuri R.R."/>
            <person name="La Ragione R."/>
            <person name="Hildebrand F."/>
            <person name="Pallen M.J."/>
        </authorList>
    </citation>
    <scope>NUCLEOTIDE SEQUENCE</scope>
    <source>
        <strain evidence="2">A5-1222</strain>
    </source>
</reference>
<comment type="caution">
    <text evidence="2">The sequence shown here is derived from an EMBL/GenBank/DDBJ whole genome shotgun (WGS) entry which is preliminary data.</text>
</comment>
<gene>
    <name evidence="2" type="ORF">H9897_01265</name>
</gene>
<organism evidence="2 3">
    <name type="scientific">Candidatus Ureaplasma intestinipullorum</name>
    <dbReference type="NCBI Taxonomy" id="2838770"/>
    <lineage>
        <taxon>Bacteria</taxon>
        <taxon>Bacillati</taxon>
        <taxon>Mycoplasmatota</taxon>
        <taxon>Mycoplasmoidales</taxon>
        <taxon>Mycoplasmoidaceae</taxon>
        <taxon>Ureaplasma</taxon>
    </lineage>
</organism>
<dbReference type="AlphaFoldDB" id="A0A9E2NVZ0"/>
<dbReference type="EMBL" id="JAHLFM010000018">
    <property type="protein sequence ID" value="MBU3830765.1"/>
    <property type="molecule type" value="Genomic_DNA"/>
</dbReference>
<protein>
    <submittedName>
        <fullName evidence="2">DNA-processing protein DprA</fullName>
    </submittedName>
</protein>
<dbReference type="GO" id="GO:0009294">
    <property type="term" value="P:DNA-mediated transformation"/>
    <property type="evidence" value="ECO:0007669"/>
    <property type="project" value="InterPro"/>
</dbReference>
<evidence type="ECO:0000259" key="1">
    <source>
        <dbReference type="Pfam" id="PF02481"/>
    </source>
</evidence>